<dbReference type="PANTHER" id="PTHR48200:SF1">
    <property type="entry name" value="AMINOTRANSFERASE-LIKE PLANT MOBILE DOMAIN-CONTAINING PROTEIN"/>
    <property type="match status" value="1"/>
</dbReference>
<comment type="caution">
    <text evidence="1">The sequence shown here is derived from an EMBL/GenBank/DDBJ whole genome shotgun (WGS) entry which is preliminary data.</text>
</comment>
<organism evidence="1 2">
    <name type="scientific">Gossypium armourianum</name>
    <dbReference type="NCBI Taxonomy" id="34283"/>
    <lineage>
        <taxon>Eukaryota</taxon>
        <taxon>Viridiplantae</taxon>
        <taxon>Streptophyta</taxon>
        <taxon>Embryophyta</taxon>
        <taxon>Tracheophyta</taxon>
        <taxon>Spermatophyta</taxon>
        <taxon>Magnoliopsida</taxon>
        <taxon>eudicotyledons</taxon>
        <taxon>Gunneridae</taxon>
        <taxon>Pentapetalae</taxon>
        <taxon>rosids</taxon>
        <taxon>malvids</taxon>
        <taxon>Malvales</taxon>
        <taxon>Malvaceae</taxon>
        <taxon>Malvoideae</taxon>
        <taxon>Gossypium</taxon>
    </lineage>
</organism>
<name>A0A7J9JJD8_9ROSI</name>
<dbReference type="EMBL" id="JABFAE010000008">
    <property type="protein sequence ID" value="MBA0834529.1"/>
    <property type="molecule type" value="Genomic_DNA"/>
</dbReference>
<sequence>MTILQSLQDEDVEWRAPWMIPDEIFYRSRDFDWVPLLEIWEAIRYTSIPITQGLAQCEFAYRGDNYKKKVREILSAWSQTYRRKRFAVNLMTTPEYDWW</sequence>
<keyword evidence="2" id="KW-1185">Reference proteome</keyword>
<protein>
    <submittedName>
        <fullName evidence="1">Uncharacterized protein</fullName>
    </submittedName>
</protein>
<dbReference type="PANTHER" id="PTHR48200">
    <property type="entry name" value="PROTEIN, PUTATIVE-RELATED"/>
    <property type="match status" value="1"/>
</dbReference>
<dbReference type="Proteomes" id="UP000593575">
    <property type="component" value="Unassembled WGS sequence"/>
</dbReference>
<proteinExistence type="predicted"/>
<evidence type="ECO:0000313" key="1">
    <source>
        <dbReference type="EMBL" id="MBA0834529.1"/>
    </source>
</evidence>
<evidence type="ECO:0000313" key="2">
    <source>
        <dbReference type="Proteomes" id="UP000593575"/>
    </source>
</evidence>
<reference evidence="1 2" key="1">
    <citation type="journal article" date="2019" name="Genome Biol. Evol.">
        <title>Insights into the evolution of the New World diploid cottons (Gossypium, subgenus Houzingenia) based on genome sequencing.</title>
        <authorList>
            <person name="Grover C.E."/>
            <person name="Arick M.A. 2nd"/>
            <person name="Thrash A."/>
            <person name="Conover J.L."/>
            <person name="Sanders W.S."/>
            <person name="Peterson D.G."/>
            <person name="Frelichowski J.E."/>
            <person name="Scheffler J.A."/>
            <person name="Scheffler B.E."/>
            <person name="Wendel J.F."/>
        </authorList>
    </citation>
    <scope>NUCLEOTIDE SEQUENCE [LARGE SCALE GENOMIC DNA]</scope>
    <source>
        <strain evidence="1">6</strain>
        <tissue evidence="1">Leaf</tissue>
    </source>
</reference>
<gene>
    <name evidence="1" type="ORF">Goarm_006874</name>
</gene>
<dbReference type="AlphaFoldDB" id="A0A7J9JJD8"/>
<accession>A0A7J9JJD8</accession>